<feature type="region of interest" description="Disordered" evidence="1">
    <location>
        <begin position="714"/>
        <end position="776"/>
    </location>
</feature>
<dbReference type="Pfam" id="PF00188">
    <property type="entry name" value="CAP"/>
    <property type="match status" value="2"/>
</dbReference>
<evidence type="ECO:0000313" key="3">
    <source>
        <dbReference type="Proteomes" id="UP001318040"/>
    </source>
</evidence>
<feature type="compositionally biased region" description="Polar residues" evidence="1">
    <location>
        <begin position="497"/>
        <end position="515"/>
    </location>
</feature>
<name>A0AAJ7U8W4_PETMA</name>
<feature type="compositionally biased region" description="Basic and acidic residues" evidence="1">
    <location>
        <begin position="730"/>
        <end position="753"/>
    </location>
</feature>
<feature type="compositionally biased region" description="Basic and acidic residues" evidence="1">
    <location>
        <begin position="925"/>
        <end position="936"/>
    </location>
</feature>
<feature type="compositionally biased region" description="Basic and acidic residues" evidence="1">
    <location>
        <begin position="474"/>
        <end position="489"/>
    </location>
</feature>
<dbReference type="Gene3D" id="3.40.33.10">
    <property type="entry name" value="CAP"/>
    <property type="match status" value="4"/>
</dbReference>
<organism evidence="3 4">
    <name type="scientific">Petromyzon marinus</name>
    <name type="common">Sea lamprey</name>
    <dbReference type="NCBI Taxonomy" id="7757"/>
    <lineage>
        <taxon>Eukaryota</taxon>
        <taxon>Metazoa</taxon>
        <taxon>Chordata</taxon>
        <taxon>Craniata</taxon>
        <taxon>Vertebrata</taxon>
        <taxon>Cyclostomata</taxon>
        <taxon>Hyperoartia</taxon>
        <taxon>Petromyzontiformes</taxon>
        <taxon>Petromyzontidae</taxon>
        <taxon>Petromyzon</taxon>
    </lineage>
</organism>
<accession>A0AAJ7U8W4</accession>
<dbReference type="InterPro" id="IPR034113">
    <property type="entry name" value="SCP_GAPR1-like"/>
</dbReference>
<feature type="region of interest" description="Disordered" evidence="1">
    <location>
        <begin position="1"/>
        <end position="44"/>
    </location>
</feature>
<dbReference type="Proteomes" id="UP001318040">
    <property type="component" value="Chromosome 3"/>
</dbReference>
<dbReference type="InterPro" id="IPR035940">
    <property type="entry name" value="CAP_sf"/>
</dbReference>
<feature type="domain" description="SCP" evidence="2">
    <location>
        <begin position="43"/>
        <end position="178"/>
    </location>
</feature>
<feature type="compositionally biased region" description="Basic and acidic residues" evidence="1">
    <location>
        <begin position="299"/>
        <end position="316"/>
    </location>
</feature>
<feature type="compositionally biased region" description="Basic and acidic residues" evidence="1">
    <location>
        <begin position="449"/>
        <end position="458"/>
    </location>
</feature>
<proteinExistence type="predicted"/>
<feature type="region of interest" description="Disordered" evidence="1">
    <location>
        <begin position="912"/>
        <end position="941"/>
    </location>
</feature>
<feature type="compositionally biased region" description="Low complexity" evidence="1">
    <location>
        <begin position="20"/>
        <end position="30"/>
    </location>
</feature>
<evidence type="ECO:0000313" key="4">
    <source>
        <dbReference type="RefSeq" id="XP_032831314.1"/>
    </source>
</evidence>
<feature type="compositionally biased region" description="Polar residues" evidence="1">
    <location>
        <begin position="371"/>
        <end position="385"/>
    </location>
</feature>
<dbReference type="SUPFAM" id="SSF55797">
    <property type="entry name" value="PR-1-like"/>
    <property type="match status" value="4"/>
</dbReference>
<feature type="domain" description="SCP" evidence="2">
    <location>
        <begin position="1087"/>
        <end position="1221"/>
    </location>
</feature>
<dbReference type="SMART" id="SM00198">
    <property type="entry name" value="SCP"/>
    <property type="match status" value="2"/>
</dbReference>
<dbReference type="FunFam" id="3.40.33.10:FF:000002">
    <property type="entry name" value="Golgi-associated plant pathogenesis-related protein 1"/>
    <property type="match status" value="1"/>
</dbReference>
<feature type="compositionally biased region" description="Low complexity" evidence="1">
    <location>
        <begin position="222"/>
        <end position="239"/>
    </location>
</feature>
<feature type="region of interest" description="Disordered" evidence="1">
    <location>
        <begin position="334"/>
        <end position="535"/>
    </location>
</feature>
<protein>
    <submittedName>
        <fullName evidence="4">Uncharacterized protein LOC116954712 isoform X1</fullName>
    </submittedName>
</protein>
<dbReference type="RefSeq" id="XP_032831314.1">
    <property type="nucleotide sequence ID" value="XM_032975423.1"/>
</dbReference>
<evidence type="ECO:0000259" key="2">
    <source>
        <dbReference type="SMART" id="SM00198"/>
    </source>
</evidence>
<dbReference type="InterPro" id="IPR001283">
    <property type="entry name" value="CRISP-related"/>
</dbReference>
<gene>
    <name evidence="4" type="primary">LOC116954712</name>
</gene>
<feature type="region of interest" description="Disordered" evidence="1">
    <location>
        <begin position="215"/>
        <end position="242"/>
    </location>
</feature>
<reference evidence="4" key="1">
    <citation type="submission" date="2025-08" db="UniProtKB">
        <authorList>
            <consortium name="RefSeq"/>
        </authorList>
    </citation>
    <scope>IDENTIFICATION</scope>
    <source>
        <tissue evidence="4">Sperm</tissue>
    </source>
</reference>
<sequence>MSLGEPPGGTSVRGGGGGLVAAASAAAAASPAPPPPPRDFAGDFAGDLLRAHNAARARHGAAPLRACAALEREARAWAEHLLERRALKHSDTSHGENLYYRPLGAREQGAEPGGKEVTEHWYSEVKHYDFSSPGYKPNTVHFTQLVWRASCMLGVGRACDGRRLIVVTLYSPPGNQGPQGAFHDNVLPPCPMPPPLPALPPLPVPPTCADASPCPVLPTRTAPPSSSDASKAKAAGSDGPQASDFQQDLLVAHNALRKRHGAKPLVLSAELCAGAQLRAEALLLLLMEPGAVTMPRGGQPRENRSHEHPAHVHTEELQPGQRLHLGEAHADRLQVDEAQPGSLTEAELAAGKRQSEEVQAETSQLEKGKQDNVQPDNGHVGSSQVDKGPCDDTRSRTRREDEPPRGDSQGKPSQPASPNHHGLKPANPQPQALQPDKLQASDIHPGRIWTERLQEHQLHRNKVMQEGLPPSELQPDKLSPDKLETEERQPYQLQPEALQSTGMQSNKIQSDQIRSNEACELKSSAPQPAEAQAGGVEAMEAGRAGERLPGAARRDAADLERVGRRESRPGENVYLGVGGDATHPTASEVTDAWYSEIVRHNFDILSPQTESARFCQLVWRASQSLGVGRAVSPQGCVVVVAVYDPPALGQRCATPSDDAEMIAVSPVAAPNGSCVPGTEGVDEDRGPRVTELADDDDCALEVDAGVMLTPEEAVPMDDTSSVGGGSGIGKSEKSSLVEGVRESDAMEDPDRSVAESTATVMDESASARAVGTGGKTDALSELAPKEAMPKSVSFLSLGDAPWTMELSMQSADTDLDTEESSGTETLVMDSDRTTCEIMDKSEAEATEELPWVAERVHGGAGSCEEVGREDTLAMEKIIGESRTKEHTRGGDEGEMVAGKDIRQVAEEVLNVAGGGSVEPSDGGAESEKTKRPRSDVENGTPGMMAAVTVAEVTCRRATGAVPHREVGVKALGGAIATKSGAAAGDVKLAPPQRDEVPKALARAGRRADCSAPGAPTVASGSKVTARTPRAEVVLSNVVGTEALIKATLVGDALSELYRRNVLPVVRSTPCTPQPHARLHISEEDQEEFCIDVLAEHNRLREIHGARPLRRSVALGRDARAWARELARSRALRSHPTVPHGQNVWAKHIGTGELPKGRKVTNCWYADRLAYDYNNPGFQQGTGNFSQLVWRSSLDLGVGLACDGRGMFVAVAFYSPAGNLPYAMSYRDNVLPPHTQGMAKGQG</sequence>
<evidence type="ECO:0000256" key="1">
    <source>
        <dbReference type="SAM" id="MobiDB-lite"/>
    </source>
</evidence>
<keyword evidence="3" id="KW-1185">Reference proteome</keyword>
<dbReference type="AlphaFoldDB" id="A0AAJ7U8W4"/>
<dbReference type="InterPro" id="IPR014044">
    <property type="entry name" value="CAP_dom"/>
</dbReference>
<feature type="region of interest" description="Disordered" evidence="1">
    <location>
        <begin position="294"/>
        <end position="319"/>
    </location>
</feature>
<feature type="compositionally biased region" description="Basic and acidic residues" evidence="1">
    <location>
        <begin position="388"/>
        <end position="405"/>
    </location>
</feature>
<dbReference type="CDD" id="cd05382">
    <property type="entry name" value="CAP_GAPR1-like"/>
    <property type="match status" value="2"/>
</dbReference>
<dbReference type="KEGG" id="pmrn:116954712"/>
<dbReference type="PANTHER" id="PTHR10334">
    <property type="entry name" value="CYSTEINE-RICH SECRETORY PROTEIN-RELATED"/>
    <property type="match status" value="1"/>
</dbReference>